<evidence type="ECO:0000313" key="2">
    <source>
        <dbReference type="EMBL" id="SUY47883.1"/>
    </source>
</evidence>
<keyword evidence="1" id="KW-1133">Transmembrane helix</keyword>
<dbReference type="Pfam" id="PF12672">
    <property type="entry name" value="DUF3793"/>
    <property type="match status" value="1"/>
</dbReference>
<keyword evidence="1" id="KW-0812">Transmembrane</keyword>
<evidence type="ECO:0000313" key="3">
    <source>
        <dbReference type="Proteomes" id="UP000254664"/>
    </source>
</evidence>
<protein>
    <submittedName>
        <fullName evidence="2">Protein of uncharacterized function (DUF3793)</fullName>
    </submittedName>
</protein>
<reference evidence="2 3" key="1">
    <citation type="submission" date="2018-06" db="EMBL/GenBank/DDBJ databases">
        <authorList>
            <consortium name="Pathogen Informatics"/>
            <person name="Doyle S."/>
        </authorList>
    </citation>
    <scope>NUCLEOTIDE SEQUENCE [LARGE SCALE GENOMIC DNA]</scope>
    <source>
        <strain evidence="2 3">NCTC9836</strain>
    </source>
</reference>
<organism evidence="2 3">
    <name type="scientific">Clostridium putrefaciens</name>
    <dbReference type="NCBI Taxonomy" id="99675"/>
    <lineage>
        <taxon>Bacteria</taxon>
        <taxon>Bacillati</taxon>
        <taxon>Bacillota</taxon>
        <taxon>Clostridia</taxon>
        <taxon>Eubacteriales</taxon>
        <taxon>Clostridiaceae</taxon>
        <taxon>Clostridium</taxon>
    </lineage>
</organism>
<feature type="transmembrane region" description="Helical" evidence="1">
    <location>
        <begin position="43"/>
        <end position="63"/>
    </location>
</feature>
<accession>A0A381JA49</accession>
<keyword evidence="1" id="KW-0472">Membrane</keyword>
<dbReference type="EMBL" id="UFWZ01000001">
    <property type="protein sequence ID" value="SUY47883.1"/>
    <property type="molecule type" value="Genomic_DNA"/>
</dbReference>
<proteinExistence type="predicted"/>
<name>A0A381JA49_9CLOT</name>
<dbReference type="Proteomes" id="UP000254664">
    <property type="component" value="Unassembled WGS sequence"/>
</dbReference>
<gene>
    <name evidence="2" type="ORF">NCTC9836_02226</name>
</gene>
<dbReference type="InterPro" id="IPR024523">
    <property type="entry name" value="DUF3793"/>
</dbReference>
<evidence type="ECO:0000256" key="1">
    <source>
        <dbReference type="SAM" id="Phobius"/>
    </source>
</evidence>
<keyword evidence="3" id="KW-1185">Reference proteome</keyword>
<dbReference type="AlphaFoldDB" id="A0A381JA49"/>
<sequence>MIYNRSKLEGVIYNEEGLESLLQYGYNKDMKLNEVLFKLKQRFAFVCLHEIGLPLGYPIYYVVMNLNKK</sequence>